<dbReference type="PROSITE" id="PS51787">
    <property type="entry name" value="LON_N"/>
    <property type="match status" value="1"/>
</dbReference>
<dbReference type="STRING" id="595536.GCA_000178815_04188"/>
<dbReference type="SMART" id="SM00464">
    <property type="entry name" value="LON"/>
    <property type="match status" value="1"/>
</dbReference>
<accession>A0A2D2CX18</accession>
<dbReference type="InterPro" id="IPR003111">
    <property type="entry name" value="Lon_prtase_N"/>
</dbReference>
<gene>
    <name evidence="2" type="ORF">CQW49_04860</name>
</gene>
<dbReference type="InterPro" id="IPR015947">
    <property type="entry name" value="PUA-like_sf"/>
</dbReference>
<feature type="domain" description="Lon N-terminal" evidence="1">
    <location>
        <begin position="17"/>
        <end position="211"/>
    </location>
</feature>
<dbReference type="SUPFAM" id="SSF88697">
    <property type="entry name" value="PUA domain-like"/>
    <property type="match status" value="1"/>
</dbReference>
<dbReference type="Gene3D" id="2.30.130.40">
    <property type="entry name" value="LON domain-like"/>
    <property type="match status" value="1"/>
</dbReference>
<organism evidence="2 3">
    <name type="scientific">Methylosinus trichosporium (strain ATCC 35070 / NCIMB 11131 / UNIQEM 75 / OB3b)</name>
    <dbReference type="NCBI Taxonomy" id="595536"/>
    <lineage>
        <taxon>Bacteria</taxon>
        <taxon>Pseudomonadati</taxon>
        <taxon>Pseudomonadota</taxon>
        <taxon>Alphaproteobacteria</taxon>
        <taxon>Hyphomicrobiales</taxon>
        <taxon>Methylocystaceae</taxon>
        <taxon>Methylosinus</taxon>
    </lineage>
</organism>
<dbReference type="RefSeq" id="WP_003610690.1">
    <property type="nucleotide sequence ID" value="NZ_ADVE02000001.1"/>
</dbReference>
<dbReference type="PANTHER" id="PTHR46732">
    <property type="entry name" value="ATP-DEPENDENT PROTEASE LA (LON) DOMAIN PROTEIN"/>
    <property type="match status" value="1"/>
</dbReference>
<dbReference type="AlphaFoldDB" id="A0A2D2CX18"/>
<protein>
    <submittedName>
        <fullName evidence="2">Peptidase S16</fullName>
    </submittedName>
</protein>
<sequence>MSVNRPYKDANGLPEVLPVFPLTRALLLPRGELPLNIFEPRYLAMIDDAIASQRVIGMIQPLSGEDEREAAPALHRTGCAGRITRFLETGDGRYMISLTGIARFDIMEELPSTLPYRKCRVSYERFLFDLEPGAGEEDVDRSGMIRMLREFAEGSKLEVDWSSIDAAPNEALVNALAMMSPFGANEKQALLEAIDLKSRAEMLVALAELDLAQNSDEPPHFH</sequence>
<dbReference type="EMBL" id="CP023737">
    <property type="protein sequence ID" value="ATQ67298.1"/>
    <property type="molecule type" value="Genomic_DNA"/>
</dbReference>
<evidence type="ECO:0000313" key="2">
    <source>
        <dbReference type="EMBL" id="ATQ67298.1"/>
    </source>
</evidence>
<evidence type="ECO:0000259" key="1">
    <source>
        <dbReference type="PROSITE" id="PS51787"/>
    </source>
</evidence>
<dbReference type="PANTHER" id="PTHR46732:SF8">
    <property type="entry name" value="ATP-DEPENDENT PROTEASE LA (LON) DOMAIN PROTEIN"/>
    <property type="match status" value="1"/>
</dbReference>
<reference evidence="3" key="1">
    <citation type="submission" date="2017-10" db="EMBL/GenBank/DDBJ databases">
        <title>Completed PacBio SMRT sequence of Methylosinus trichosporium OB3b reveals presence of a third large plasmid.</title>
        <authorList>
            <person name="Charles T.C."/>
            <person name="Lynch M.D.J."/>
            <person name="Heil J.R."/>
            <person name="Cheng J."/>
        </authorList>
    </citation>
    <scope>NUCLEOTIDE SEQUENCE [LARGE SCALE GENOMIC DNA]</scope>
    <source>
        <strain evidence="3">OB3b</strain>
    </source>
</reference>
<dbReference type="Pfam" id="PF02190">
    <property type="entry name" value="LON_substr_bdg"/>
    <property type="match status" value="1"/>
</dbReference>
<proteinExistence type="predicted"/>
<dbReference type="KEGG" id="mtw:CQW49_04860"/>
<dbReference type="Proteomes" id="UP000230709">
    <property type="component" value="Chromosome"/>
</dbReference>
<dbReference type="InterPro" id="IPR046336">
    <property type="entry name" value="Lon_prtase_N_sf"/>
</dbReference>
<evidence type="ECO:0000313" key="3">
    <source>
        <dbReference type="Proteomes" id="UP000230709"/>
    </source>
</evidence>
<keyword evidence="3" id="KW-1185">Reference proteome</keyword>
<name>A0A2D2CX18_METT3</name>